<evidence type="ECO:0000256" key="5">
    <source>
        <dbReference type="ARBA" id="ARBA00067086"/>
    </source>
</evidence>
<sequence>MILVSMFSSHQQDNLLKTCYFKMKIDTSLTMLQLPEALSQAGLQFSVATEEDFDEIMAMSQNIYGGLDYLPTRYTSWLQETNRTVILARKQGKVIALESVCVIDDGETMLVEGLRVAPQERGKGVAGVLLRFCSELVKSKFTEVKVTRLTRDDQLGPKDFQKYRLITKQGILLVRFRAEELKLRLSDLGLGGDIQSSLSTSSSKPPLVRLDHTAIHRLFLTNDLMQGVLPNANIIQDWQPFKLLPSNMSILLKKDIDWMVDDVSNPTVASLCTFPFRVPIGDDWYYLNIDMFGKDLDLARQQFLCHLQCHTATLKGHVMCQMFLDPTLWKPMAEFCCNTLNVELVKEYTEQCVVESDVI</sequence>
<organism evidence="8 9">
    <name type="scientific">Cottoperca gobio</name>
    <name type="common">Frogmouth</name>
    <name type="synonym">Aphritis gobio</name>
    <dbReference type="NCBI Taxonomy" id="56716"/>
    <lineage>
        <taxon>Eukaryota</taxon>
        <taxon>Metazoa</taxon>
        <taxon>Chordata</taxon>
        <taxon>Craniata</taxon>
        <taxon>Vertebrata</taxon>
        <taxon>Euteleostomi</taxon>
        <taxon>Actinopterygii</taxon>
        <taxon>Neopterygii</taxon>
        <taxon>Teleostei</taxon>
        <taxon>Neoteleostei</taxon>
        <taxon>Acanthomorphata</taxon>
        <taxon>Eupercaria</taxon>
        <taxon>Perciformes</taxon>
        <taxon>Notothenioidei</taxon>
        <taxon>Bovichtidae</taxon>
        <taxon>Cottoperca</taxon>
    </lineage>
</organism>
<proteinExistence type="predicted"/>
<dbReference type="EC" id="2.3.1.33" evidence="5"/>
<keyword evidence="8" id="KW-1185">Reference proteome</keyword>
<dbReference type="Pfam" id="PF24066">
    <property type="entry name" value="Hisat_C"/>
    <property type="match status" value="1"/>
</dbReference>
<keyword evidence="1" id="KW-0808">Transferase</keyword>
<dbReference type="CDD" id="cd04301">
    <property type="entry name" value="NAT_SF"/>
    <property type="match status" value="1"/>
</dbReference>
<accession>A0A6J2RHR0</accession>
<dbReference type="Pfam" id="PF00583">
    <property type="entry name" value="Acetyltransf_1"/>
    <property type="match status" value="1"/>
</dbReference>
<dbReference type="CTD" id="375607"/>
<evidence type="ECO:0000256" key="3">
    <source>
        <dbReference type="ARBA" id="ARBA00052245"/>
    </source>
</evidence>
<evidence type="ECO:0000313" key="9">
    <source>
        <dbReference type="RefSeq" id="XP_029310428.1"/>
    </source>
</evidence>
<dbReference type="Gene3D" id="3.40.630.30">
    <property type="match status" value="1"/>
</dbReference>
<dbReference type="InParanoid" id="A0A6J2RHR0"/>
<gene>
    <name evidence="9" type="primary">nat16</name>
</gene>
<evidence type="ECO:0000313" key="8">
    <source>
        <dbReference type="Proteomes" id="UP000504630"/>
    </source>
</evidence>
<dbReference type="AlphaFoldDB" id="A0A6J2RHR0"/>
<dbReference type="Proteomes" id="UP000504630">
    <property type="component" value="Chromosome 18"/>
</dbReference>
<evidence type="ECO:0000256" key="6">
    <source>
        <dbReference type="ARBA" id="ARBA00073798"/>
    </source>
</evidence>
<keyword evidence="2" id="KW-0012">Acyltransferase</keyword>
<evidence type="ECO:0000259" key="7">
    <source>
        <dbReference type="PROSITE" id="PS51186"/>
    </source>
</evidence>
<evidence type="ECO:0000256" key="2">
    <source>
        <dbReference type="ARBA" id="ARBA00023315"/>
    </source>
</evidence>
<evidence type="ECO:0000256" key="1">
    <source>
        <dbReference type="ARBA" id="ARBA00022679"/>
    </source>
</evidence>
<dbReference type="GO" id="GO:0047981">
    <property type="term" value="F:L-histidine N-acetyltransferase activity"/>
    <property type="evidence" value="ECO:0007669"/>
    <property type="project" value="UniProtKB-EC"/>
</dbReference>
<dbReference type="PROSITE" id="PS51186">
    <property type="entry name" value="GNAT"/>
    <property type="match status" value="1"/>
</dbReference>
<reference evidence="9" key="1">
    <citation type="submission" date="2025-08" db="UniProtKB">
        <authorList>
            <consortium name="RefSeq"/>
        </authorList>
    </citation>
    <scope>IDENTIFICATION</scope>
</reference>
<evidence type="ECO:0000256" key="4">
    <source>
        <dbReference type="ARBA" id="ARBA00056094"/>
    </source>
</evidence>
<dbReference type="RefSeq" id="XP_029310428.1">
    <property type="nucleotide sequence ID" value="XM_029454568.1"/>
</dbReference>
<feature type="domain" description="N-acetyltransferase" evidence="7">
    <location>
        <begin position="43"/>
        <end position="178"/>
    </location>
</feature>
<dbReference type="PANTHER" id="PTHR47403">
    <property type="entry name" value="LOC100145250 PROTEIN"/>
    <property type="match status" value="1"/>
</dbReference>
<dbReference type="InterPro" id="IPR000182">
    <property type="entry name" value="GNAT_dom"/>
</dbReference>
<dbReference type="OrthoDB" id="8889733at2759"/>
<dbReference type="SUPFAM" id="SSF55729">
    <property type="entry name" value="Acyl-CoA N-acyltransferases (Nat)"/>
    <property type="match status" value="1"/>
</dbReference>
<comment type="catalytic activity">
    <reaction evidence="3">
        <text>L-histidine + acetyl-CoA = N(alpha)-acetyl-L-histidine + CoA + H(+)</text>
        <dbReference type="Rhea" id="RHEA:24596"/>
        <dbReference type="ChEBI" id="CHEBI:15378"/>
        <dbReference type="ChEBI" id="CHEBI:57287"/>
        <dbReference type="ChEBI" id="CHEBI:57288"/>
        <dbReference type="ChEBI" id="CHEBI:57595"/>
        <dbReference type="ChEBI" id="CHEBI:57772"/>
        <dbReference type="EC" id="2.3.1.33"/>
    </reaction>
</comment>
<dbReference type="InterPro" id="IPR016181">
    <property type="entry name" value="Acyl_CoA_acyltransferase"/>
</dbReference>
<dbReference type="PANTHER" id="PTHR47403:SF3">
    <property type="entry name" value="N-ACETYLTRANSFERASE 16-RELATED"/>
    <property type="match status" value="1"/>
</dbReference>
<dbReference type="FunCoup" id="A0A6J2RHR0">
    <property type="interactions" value="105"/>
</dbReference>
<dbReference type="FunFam" id="3.40.630.30:FF:000039">
    <property type="entry name" value="Probable N-acetyltransferase 16"/>
    <property type="match status" value="1"/>
</dbReference>
<comment type="function">
    <text evidence="4">Enzyme responsible for the N-acetyl-histidine (NAH) synthesis, which is a major constituent of brain and lens of ectothermic vertebrates.</text>
</comment>
<dbReference type="GeneID" id="115023527"/>
<name>A0A6J2RHR0_COTGO</name>
<dbReference type="InterPro" id="IPR056483">
    <property type="entry name" value="Hisat_C"/>
</dbReference>
<protein>
    <recommendedName>
        <fullName evidence="6">Histidine N-acetyltransferase</fullName>
        <ecNumber evidence="5">2.3.1.33</ecNumber>
    </recommendedName>
</protein>
<dbReference type="KEGG" id="cgob:115023527"/>